<proteinExistence type="predicted"/>
<evidence type="ECO:0000313" key="6">
    <source>
        <dbReference type="Proteomes" id="UP000192906"/>
    </source>
</evidence>
<sequence length="229" mass="26017">MQNPVYESVAKQIMELIKSGELQQGDKLPSERSLAEKFKVSRSSVREAIKVLTHKNLVESKRGDGTYICDRIDADIIEAFTEVFADQKKRLSDIFEFRKVIEPQIAALAAISIDDETLNRMKVIVCNQEILIRSGKDTSKLDEQFHHEIAVASGNSIFPDMMEALSKIMKESRSQPLQNKKRVKKSMTAHFDLLKAFERHDSESAAKIMRQHIKDVESAATDSDSFKED</sequence>
<dbReference type="SMART" id="SM00345">
    <property type="entry name" value="HTH_GNTR"/>
    <property type="match status" value="1"/>
</dbReference>
<dbReference type="SUPFAM" id="SSF46785">
    <property type="entry name" value="Winged helix' DNA-binding domain"/>
    <property type="match status" value="1"/>
</dbReference>
<dbReference type="PRINTS" id="PR00035">
    <property type="entry name" value="HTHGNTR"/>
</dbReference>
<dbReference type="GO" id="GO:0003677">
    <property type="term" value="F:DNA binding"/>
    <property type="evidence" value="ECO:0007669"/>
    <property type="project" value="UniProtKB-KW"/>
</dbReference>
<dbReference type="PROSITE" id="PS50949">
    <property type="entry name" value="HTH_GNTR"/>
    <property type="match status" value="1"/>
</dbReference>
<gene>
    <name evidence="5" type="ORF">SAMN06295933_0192</name>
</gene>
<dbReference type="PANTHER" id="PTHR43537:SF5">
    <property type="entry name" value="UXU OPERON TRANSCRIPTIONAL REGULATOR"/>
    <property type="match status" value="1"/>
</dbReference>
<dbReference type="STRING" id="1519643.SAMN06295933_0192"/>
<evidence type="ECO:0000256" key="3">
    <source>
        <dbReference type="ARBA" id="ARBA00023163"/>
    </source>
</evidence>
<dbReference type="AlphaFoldDB" id="A0A1X7C265"/>
<dbReference type="Pfam" id="PF00392">
    <property type="entry name" value="GntR"/>
    <property type="match status" value="1"/>
</dbReference>
<evidence type="ECO:0000313" key="5">
    <source>
        <dbReference type="EMBL" id="SME88688.1"/>
    </source>
</evidence>
<dbReference type="CDD" id="cd07377">
    <property type="entry name" value="WHTH_GntR"/>
    <property type="match status" value="1"/>
</dbReference>
<dbReference type="Gene3D" id="1.20.120.530">
    <property type="entry name" value="GntR ligand-binding domain-like"/>
    <property type="match status" value="1"/>
</dbReference>
<dbReference type="RefSeq" id="WP_245805431.1">
    <property type="nucleotide sequence ID" value="NZ_FWZU01000001.1"/>
</dbReference>
<dbReference type="Gene3D" id="1.10.10.10">
    <property type="entry name" value="Winged helix-like DNA-binding domain superfamily/Winged helix DNA-binding domain"/>
    <property type="match status" value="1"/>
</dbReference>
<protein>
    <submittedName>
        <fullName evidence="5">Transcriptional regulator, GntR family</fullName>
    </submittedName>
</protein>
<dbReference type="InterPro" id="IPR011711">
    <property type="entry name" value="GntR_C"/>
</dbReference>
<evidence type="ECO:0000256" key="2">
    <source>
        <dbReference type="ARBA" id="ARBA00023125"/>
    </source>
</evidence>
<dbReference type="Proteomes" id="UP000192906">
    <property type="component" value="Unassembled WGS sequence"/>
</dbReference>
<dbReference type="Pfam" id="PF07729">
    <property type="entry name" value="FCD"/>
    <property type="match status" value="1"/>
</dbReference>
<organism evidence="5 6">
    <name type="scientific">Desulfovibrio gilichinskyi</name>
    <dbReference type="NCBI Taxonomy" id="1519643"/>
    <lineage>
        <taxon>Bacteria</taxon>
        <taxon>Pseudomonadati</taxon>
        <taxon>Thermodesulfobacteriota</taxon>
        <taxon>Desulfovibrionia</taxon>
        <taxon>Desulfovibrionales</taxon>
        <taxon>Desulfovibrionaceae</taxon>
        <taxon>Desulfovibrio</taxon>
    </lineage>
</organism>
<dbReference type="SMART" id="SM00895">
    <property type="entry name" value="FCD"/>
    <property type="match status" value="1"/>
</dbReference>
<keyword evidence="1" id="KW-0805">Transcription regulation</keyword>
<dbReference type="InterPro" id="IPR000524">
    <property type="entry name" value="Tscrpt_reg_HTH_GntR"/>
</dbReference>
<keyword evidence="2" id="KW-0238">DNA-binding</keyword>
<evidence type="ECO:0000256" key="1">
    <source>
        <dbReference type="ARBA" id="ARBA00023015"/>
    </source>
</evidence>
<dbReference type="InterPro" id="IPR036388">
    <property type="entry name" value="WH-like_DNA-bd_sf"/>
</dbReference>
<evidence type="ECO:0000259" key="4">
    <source>
        <dbReference type="PROSITE" id="PS50949"/>
    </source>
</evidence>
<reference evidence="6" key="1">
    <citation type="submission" date="2017-04" db="EMBL/GenBank/DDBJ databases">
        <authorList>
            <person name="Varghese N."/>
            <person name="Submissions S."/>
        </authorList>
    </citation>
    <scope>NUCLEOTIDE SEQUENCE [LARGE SCALE GENOMIC DNA]</scope>
    <source>
        <strain evidence="6">K3S</strain>
    </source>
</reference>
<dbReference type="InterPro" id="IPR008920">
    <property type="entry name" value="TF_FadR/GntR_C"/>
</dbReference>
<keyword evidence="6" id="KW-1185">Reference proteome</keyword>
<accession>A0A1X7C265</accession>
<dbReference type="PANTHER" id="PTHR43537">
    <property type="entry name" value="TRANSCRIPTIONAL REGULATOR, GNTR FAMILY"/>
    <property type="match status" value="1"/>
</dbReference>
<dbReference type="EMBL" id="FWZU01000001">
    <property type="protein sequence ID" value="SME88688.1"/>
    <property type="molecule type" value="Genomic_DNA"/>
</dbReference>
<keyword evidence="3" id="KW-0804">Transcription</keyword>
<dbReference type="SUPFAM" id="SSF48008">
    <property type="entry name" value="GntR ligand-binding domain-like"/>
    <property type="match status" value="1"/>
</dbReference>
<dbReference type="GO" id="GO:0003700">
    <property type="term" value="F:DNA-binding transcription factor activity"/>
    <property type="evidence" value="ECO:0007669"/>
    <property type="project" value="InterPro"/>
</dbReference>
<dbReference type="InterPro" id="IPR036390">
    <property type="entry name" value="WH_DNA-bd_sf"/>
</dbReference>
<feature type="domain" description="HTH gntR-type" evidence="4">
    <location>
        <begin position="3"/>
        <end position="71"/>
    </location>
</feature>
<name>A0A1X7C265_9BACT</name>